<dbReference type="GeneID" id="77926487"/>
<reference evidence="3 4" key="1">
    <citation type="submission" date="2021-02" db="EMBL/GenBank/DDBJ databases">
        <authorList>
            <person name="Zhang R."/>
            <person name="Yu X."/>
            <person name="Xu J."/>
            <person name="Liu X."/>
        </authorList>
    </citation>
    <scope>NUCLEOTIDE SEQUENCE [LARGE SCALE GENOMIC DNA]</scope>
</reference>
<organism evidence="3 4">
    <name type="scientific">Escherichia phage vB_EcoM_RZ</name>
    <dbReference type="NCBI Taxonomy" id="2893954"/>
    <lineage>
        <taxon>Viruses</taxon>
        <taxon>Duplodnaviria</taxon>
        <taxon>Heunggongvirae</taxon>
        <taxon>Uroviricota</taxon>
        <taxon>Caudoviricetes</taxon>
        <taxon>Pantevenvirales</taxon>
        <taxon>Straboviridae</taxon>
        <taxon>Tevenvirinae</taxon>
        <taxon>Gaprivervirus</taxon>
        <taxon>Gaprivervirus arezed</taxon>
    </lineage>
</organism>
<dbReference type="EMBL" id="MW598459">
    <property type="protein sequence ID" value="UGL59875.1"/>
    <property type="molecule type" value="Genomic_DNA"/>
</dbReference>
<keyword evidence="4" id="KW-1185">Reference proteome</keyword>
<dbReference type="CDD" id="cd00085">
    <property type="entry name" value="HNHc"/>
    <property type="match status" value="1"/>
</dbReference>
<dbReference type="InterPro" id="IPR003615">
    <property type="entry name" value="HNH_nuc"/>
</dbReference>
<evidence type="ECO:0000259" key="2">
    <source>
        <dbReference type="SMART" id="SM00507"/>
    </source>
</evidence>
<name>A0AAE8YI88_9CAUD</name>
<evidence type="ECO:0000313" key="3">
    <source>
        <dbReference type="EMBL" id="UGL59875.1"/>
    </source>
</evidence>
<proteinExistence type="predicted"/>
<dbReference type="KEGG" id="vg:77926487"/>
<dbReference type="RefSeq" id="YP_010650896.1">
    <property type="nucleotide sequence ID" value="NC_070780.1"/>
</dbReference>
<dbReference type="SMART" id="SM00507">
    <property type="entry name" value="HNHc"/>
    <property type="match status" value="1"/>
</dbReference>
<feature type="compositionally biased region" description="Basic and acidic residues" evidence="1">
    <location>
        <begin position="152"/>
        <end position="181"/>
    </location>
</feature>
<dbReference type="Proteomes" id="UP000828108">
    <property type="component" value="Segment"/>
</dbReference>
<evidence type="ECO:0000313" key="4">
    <source>
        <dbReference type="Proteomes" id="UP000828108"/>
    </source>
</evidence>
<feature type="domain" description="HNH nuclease" evidence="2">
    <location>
        <begin position="5"/>
        <end position="56"/>
    </location>
</feature>
<evidence type="ECO:0000256" key="1">
    <source>
        <dbReference type="SAM" id="MobiDB-lite"/>
    </source>
</evidence>
<accession>A0AAE8YI88</accession>
<protein>
    <recommendedName>
        <fullName evidence="2">HNH nuclease domain-containing protein</fullName>
    </recommendedName>
</protein>
<sequence length="249" mass="29286">MNYLKLYNKLIDKGLARGLNKKNIPFYTESHHILPRCLGGPDTEDNLVLLSAREHFIAHLLLFKIYRLSKLMFAIHRMCGDKFDSAKYEWMRKEHSKAVSEHMSNLWSQSEFKDKMLIALHKRHNDHPVSDKTKSKIANSLKLYYQNNPITDEQRQKNRDAQMRRFKENPQTEETKKLRREACRKATGTPVCRCDEFGNILEKYNSGAEAKELLQLAGNTQNIYTACKRNKKTGRMYRSNGHFWKYAKV</sequence>
<feature type="region of interest" description="Disordered" evidence="1">
    <location>
        <begin position="148"/>
        <end position="181"/>
    </location>
</feature>